<name>A0A392VD48_9FABA</name>
<dbReference type="EMBL" id="LXQA011114572">
    <property type="protein sequence ID" value="MCI85402.1"/>
    <property type="molecule type" value="Genomic_DNA"/>
</dbReference>
<comment type="caution">
    <text evidence="1">The sequence shown here is derived from an EMBL/GenBank/DDBJ whole genome shotgun (WGS) entry which is preliminary data.</text>
</comment>
<reference evidence="1 2" key="1">
    <citation type="journal article" date="2018" name="Front. Plant Sci.">
        <title>Red Clover (Trifolium pratense) and Zigzag Clover (T. medium) - A Picture of Genomic Similarities and Differences.</title>
        <authorList>
            <person name="Dluhosova J."/>
            <person name="Istvanek J."/>
            <person name="Nedelnik J."/>
            <person name="Repkova J."/>
        </authorList>
    </citation>
    <scope>NUCLEOTIDE SEQUENCE [LARGE SCALE GENOMIC DNA]</scope>
    <source>
        <strain evidence="2">cv. 10/8</strain>
        <tissue evidence="1">Leaf</tissue>
    </source>
</reference>
<protein>
    <submittedName>
        <fullName evidence="1">Uncharacterized protein</fullName>
    </submittedName>
</protein>
<proteinExistence type="predicted"/>
<organism evidence="1 2">
    <name type="scientific">Trifolium medium</name>
    <dbReference type="NCBI Taxonomy" id="97028"/>
    <lineage>
        <taxon>Eukaryota</taxon>
        <taxon>Viridiplantae</taxon>
        <taxon>Streptophyta</taxon>
        <taxon>Embryophyta</taxon>
        <taxon>Tracheophyta</taxon>
        <taxon>Spermatophyta</taxon>
        <taxon>Magnoliopsida</taxon>
        <taxon>eudicotyledons</taxon>
        <taxon>Gunneridae</taxon>
        <taxon>Pentapetalae</taxon>
        <taxon>rosids</taxon>
        <taxon>fabids</taxon>
        <taxon>Fabales</taxon>
        <taxon>Fabaceae</taxon>
        <taxon>Papilionoideae</taxon>
        <taxon>50 kb inversion clade</taxon>
        <taxon>NPAAA clade</taxon>
        <taxon>Hologalegina</taxon>
        <taxon>IRL clade</taxon>
        <taxon>Trifolieae</taxon>
        <taxon>Trifolium</taxon>
    </lineage>
</organism>
<dbReference type="Proteomes" id="UP000265520">
    <property type="component" value="Unassembled WGS sequence"/>
</dbReference>
<sequence length="33" mass="3548">MLHLPYPPLLRRPCPPATAASSVCFSVSILPVN</sequence>
<evidence type="ECO:0000313" key="2">
    <source>
        <dbReference type="Proteomes" id="UP000265520"/>
    </source>
</evidence>
<evidence type="ECO:0000313" key="1">
    <source>
        <dbReference type="EMBL" id="MCI85402.1"/>
    </source>
</evidence>
<feature type="non-terminal residue" evidence="1">
    <location>
        <position position="33"/>
    </location>
</feature>
<keyword evidence="2" id="KW-1185">Reference proteome</keyword>
<accession>A0A392VD48</accession>
<dbReference type="AlphaFoldDB" id="A0A392VD48"/>